<sequence>MNQAVEELKPGQIARIRQRTYLIEQIIKPQRKSDSTLVKLSCVDDDNQGQPLEVLWEKELDPQVLTEEAWKSIASKGFDDSRLFAAYLNTLKWNCVTSTDPKLFQSPFRAGIRLDAYQLEPLRKALRLPRVNLFIADDVGLGKTIEAGLIARELLLRKKVREIVVSCPPSMLLQWKEELEARFGLTFEILDKEYMKRVRRERGFSVNPWSTHTRFLVSHRLLIDEAYAGPLRDHLGTFSSGSLFILDEAHHAAPASGQKYAIDSQITRAVRDLAPRFEHRLFLSATPHNGHSNSFSALLEILDPQRFCRGVSVTAKHRDEVIVRRIKEDIREIQGGFPKREVVQVTIDSLPDDAPELKLSRLLDEYRQTREERLKNETKRKQAASSLLIVGLQQRLLSSIEAFARTLKVHRNTVKRQWEKMQAETLQEEESSSAQDLLTGSVDYDDDRATLEEEQLRAEEDAQFEAASAASLGSLEDLNAQQLFAHEQKLLDDMTDVAEQARGRSDGRTEKLIEWIREKMCPNLGKAGAQWNDTRVLIFTEYDDTKRYLVGRLEAAIQGSDRAEQRIQIFHGPTPPPKREEIKQAFNTDPRKHPVRILIATDAAREGLNLQAYCHNLFHYDVPWNPSRMEQRNGRIDRKLQPKDEVFCHYFVYKQRPEDRILQVLVRKTKTIKDELGSLSQVIDARLAKSMSQGIRHRSIDTLESELETADLDDYRRAAIEDELEASRERQHNLREQIDRLRTLLENSRKSIGLDDTHFRSAISCSLQLMGADQLSPAKDENGIDCFEFPALDERSGADPTWAETMDTLRAPRKRDQKLWEWRRSSPIRPVVFEDPGIVGDDVVHLHLEQRAVQRLLGRFTAQGFVHHDLSRACFAQASDSIPRVILLGRLALYGEGAARLHEELIPVTARWTDPEIRKGPLAPYAKDTEAKTLALLEDSLLTAGGIKLTPEVVSQLQAAAPNDIHELLPQLTTRGEEYAAEAIKKLAARGAAEAKAMKEILETQRKHISETIKSISKFSPAQLLIDFGDEQNELEQLNANKRYWTKRLEELREELKTEPARIEDLYTVKATRVEPVGLVYLWPVTG</sequence>
<keyword evidence="1" id="KW-0547">Nucleotide-binding</keyword>
<keyword evidence="5" id="KW-0175">Coiled coil</keyword>
<evidence type="ECO:0000256" key="4">
    <source>
        <dbReference type="ARBA" id="ARBA00022840"/>
    </source>
</evidence>
<dbReference type="AlphaFoldDB" id="A0A2S8G328"/>
<dbReference type="CDD" id="cd18011">
    <property type="entry name" value="DEXDc_RapA"/>
    <property type="match status" value="1"/>
</dbReference>
<dbReference type="InterPro" id="IPR014001">
    <property type="entry name" value="Helicase_ATP-bd"/>
</dbReference>
<dbReference type="OrthoDB" id="9814088at2"/>
<proteinExistence type="predicted"/>
<dbReference type="RefSeq" id="WP_105350065.1">
    <property type="nucleotide sequence ID" value="NZ_PUIA01000016.1"/>
</dbReference>
<dbReference type="PANTHER" id="PTHR45766">
    <property type="entry name" value="DNA ANNEALING HELICASE AND ENDONUCLEASE ZRANB3 FAMILY MEMBER"/>
    <property type="match status" value="1"/>
</dbReference>
<protein>
    <submittedName>
        <fullName evidence="8">Helicase</fullName>
    </submittedName>
</protein>
<dbReference type="SUPFAM" id="SSF52540">
    <property type="entry name" value="P-loop containing nucleoside triphosphate hydrolases"/>
    <property type="match status" value="2"/>
</dbReference>
<dbReference type="PROSITE" id="PS51194">
    <property type="entry name" value="HELICASE_CTER"/>
    <property type="match status" value="1"/>
</dbReference>
<dbReference type="SMART" id="SM00490">
    <property type="entry name" value="HELICc"/>
    <property type="match status" value="1"/>
</dbReference>
<reference evidence="8 9" key="1">
    <citation type="submission" date="2018-02" db="EMBL/GenBank/DDBJ databases">
        <title>Comparative genomes isolates from brazilian mangrove.</title>
        <authorList>
            <person name="Araujo J.E."/>
            <person name="Taketani R.G."/>
            <person name="Silva M.C.P."/>
            <person name="Loureco M.V."/>
            <person name="Andreote F.D."/>
        </authorList>
    </citation>
    <scope>NUCLEOTIDE SEQUENCE [LARGE SCALE GENOMIC DNA]</scope>
    <source>
        <strain evidence="8 9">HEX-2 MGV</strain>
    </source>
</reference>
<dbReference type="SMART" id="SM00487">
    <property type="entry name" value="DEXDc"/>
    <property type="match status" value="1"/>
</dbReference>
<organism evidence="8 9">
    <name type="scientific">Blastopirellula marina</name>
    <dbReference type="NCBI Taxonomy" id="124"/>
    <lineage>
        <taxon>Bacteria</taxon>
        <taxon>Pseudomonadati</taxon>
        <taxon>Planctomycetota</taxon>
        <taxon>Planctomycetia</taxon>
        <taxon>Pirellulales</taxon>
        <taxon>Pirellulaceae</taxon>
        <taxon>Blastopirellula</taxon>
    </lineage>
</organism>
<evidence type="ECO:0000256" key="2">
    <source>
        <dbReference type="ARBA" id="ARBA00022801"/>
    </source>
</evidence>
<keyword evidence="3 8" id="KW-0347">Helicase</keyword>
<dbReference type="InterPro" id="IPR001650">
    <property type="entry name" value="Helicase_C-like"/>
</dbReference>
<keyword evidence="2" id="KW-0378">Hydrolase</keyword>
<dbReference type="PROSITE" id="PS51192">
    <property type="entry name" value="HELICASE_ATP_BIND_1"/>
    <property type="match status" value="1"/>
</dbReference>
<dbReference type="GO" id="GO:0005524">
    <property type="term" value="F:ATP binding"/>
    <property type="evidence" value="ECO:0007669"/>
    <property type="project" value="UniProtKB-KW"/>
</dbReference>
<dbReference type="InterPro" id="IPR038718">
    <property type="entry name" value="SNF2-like_sf"/>
</dbReference>
<dbReference type="Gene3D" id="3.40.50.10810">
    <property type="entry name" value="Tandem AAA-ATPase domain"/>
    <property type="match status" value="1"/>
</dbReference>
<name>A0A2S8G328_9BACT</name>
<dbReference type="Gene3D" id="3.40.50.300">
    <property type="entry name" value="P-loop containing nucleotide triphosphate hydrolases"/>
    <property type="match status" value="1"/>
</dbReference>
<dbReference type="PANTHER" id="PTHR45766:SF6">
    <property type="entry name" value="SWI_SNF-RELATED MATRIX-ASSOCIATED ACTIN-DEPENDENT REGULATOR OF CHROMATIN SUBFAMILY A-LIKE PROTEIN 1"/>
    <property type="match status" value="1"/>
</dbReference>
<feature type="domain" description="Helicase ATP-binding" evidence="6">
    <location>
        <begin position="124"/>
        <end position="305"/>
    </location>
</feature>
<evidence type="ECO:0000313" key="9">
    <source>
        <dbReference type="Proteomes" id="UP000240009"/>
    </source>
</evidence>
<evidence type="ECO:0000313" key="8">
    <source>
        <dbReference type="EMBL" id="PQO38866.1"/>
    </source>
</evidence>
<dbReference type="InterPro" id="IPR027417">
    <property type="entry name" value="P-loop_NTPase"/>
</dbReference>
<feature type="coiled-coil region" evidence="5">
    <location>
        <begin position="717"/>
        <end position="751"/>
    </location>
</feature>
<dbReference type="InterPro" id="IPR049730">
    <property type="entry name" value="SNF2/RAD54-like_C"/>
</dbReference>
<dbReference type="GO" id="GO:0016787">
    <property type="term" value="F:hydrolase activity"/>
    <property type="evidence" value="ECO:0007669"/>
    <property type="project" value="UniProtKB-KW"/>
</dbReference>
<feature type="domain" description="Helicase C-terminal" evidence="7">
    <location>
        <begin position="508"/>
        <end position="680"/>
    </location>
</feature>
<keyword evidence="4" id="KW-0067">ATP-binding</keyword>
<evidence type="ECO:0000259" key="6">
    <source>
        <dbReference type="PROSITE" id="PS51192"/>
    </source>
</evidence>
<dbReference type="InterPro" id="IPR000330">
    <property type="entry name" value="SNF2_N"/>
</dbReference>
<dbReference type="NCBIfam" id="NF038317">
    <property type="entry name" value="DISARM_DrmD"/>
    <property type="match status" value="1"/>
</dbReference>
<dbReference type="CDD" id="cd18793">
    <property type="entry name" value="SF2_C_SNF"/>
    <property type="match status" value="1"/>
</dbReference>
<dbReference type="Pfam" id="PF00176">
    <property type="entry name" value="SNF2-rel_dom"/>
    <property type="match status" value="1"/>
</dbReference>
<dbReference type="Proteomes" id="UP000240009">
    <property type="component" value="Unassembled WGS sequence"/>
</dbReference>
<dbReference type="EMBL" id="PUIA01000016">
    <property type="protein sequence ID" value="PQO38866.1"/>
    <property type="molecule type" value="Genomic_DNA"/>
</dbReference>
<gene>
    <name evidence="8" type="ORF">C5Y96_03060</name>
</gene>
<comment type="caution">
    <text evidence="8">The sequence shown here is derived from an EMBL/GenBank/DDBJ whole genome shotgun (WGS) entry which is preliminary data.</text>
</comment>
<accession>A0A2S8G328</accession>
<dbReference type="InterPro" id="IPR057342">
    <property type="entry name" value="DEXDc_RapA"/>
</dbReference>
<evidence type="ECO:0000259" key="7">
    <source>
        <dbReference type="PROSITE" id="PS51194"/>
    </source>
</evidence>
<dbReference type="GO" id="GO:0004386">
    <property type="term" value="F:helicase activity"/>
    <property type="evidence" value="ECO:0007669"/>
    <property type="project" value="UniProtKB-KW"/>
</dbReference>
<evidence type="ECO:0000256" key="1">
    <source>
        <dbReference type="ARBA" id="ARBA00022741"/>
    </source>
</evidence>
<dbReference type="Pfam" id="PF00271">
    <property type="entry name" value="Helicase_C"/>
    <property type="match status" value="1"/>
</dbReference>
<evidence type="ECO:0000256" key="3">
    <source>
        <dbReference type="ARBA" id="ARBA00022806"/>
    </source>
</evidence>
<evidence type="ECO:0000256" key="5">
    <source>
        <dbReference type="SAM" id="Coils"/>
    </source>
</evidence>